<evidence type="ECO:0000256" key="13">
    <source>
        <dbReference type="ARBA" id="ARBA00023242"/>
    </source>
</evidence>
<name>A0A177FAM8_9EURO</name>
<keyword evidence="14" id="KW-0469">Meiosis</keyword>
<comment type="similarity">
    <text evidence="3">Belongs to the protein-tyrosine phosphatase family. Non-receptor class CDC14 subfamily.</text>
</comment>
<keyword evidence="6" id="KW-0963">Cytoplasm</keyword>
<feature type="region of interest" description="Disordered" evidence="17">
    <location>
        <begin position="417"/>
        <end position="539"/>
    </location>
</feature>
<dbReference type="CDD" id="cd14499">
    <property type="entry name" value="CDC14_C"/>
    <property type="match status" value="1"/>
</dbReference>
<dbReference type="FunFam" id="3.30.1360.210:FF:000001">
    <property type="entry name" value="60S ribosomal protein L22 1"/>
    <property type="match status" value="1"/>
</dbReference>
<accession>A0A177FAM8</accession>
<dbReference type="GO" id="GO:0051301">
    <property type="term" value="P:cell division"/>
    <property type="evidence" value="ECO:0007669"/>
    <property type="project" value="UniProtKB-KW"/>
</dbReference>
<feature type="region of interest" description="Disordered" evidence="17">
    <location>
        <begin position="589"/>
        <end position="651"/>
    </location>
</feature>
<evidence type="ECO:0000256" key="15">
    <source>
        <dbReference type="ARBA" id="ARBA00023274"/>
    </source>
</evidence>
<evidence type="ECO:0000256" key="16">
    <source>
        <dbReference type="ARBA" id="ARBA00023306"/>
    </source>
</evidence>
<dbReference type="GO" id="GO:0005816">
    <property type="term" value="C:spindle pole body"/>
    <property type="evidence" value="ECO:0007669"/>
    <property type="project" value="UniProtKB-ARBA"/>
</dbReference>
<dbReference type="InterPro" id="IPR050561">
    <property type="entry name" value="PTP"/>
</dbReference>
<dbReference type="GO" id="GO:0000278">
    <property type="term" value="P:mitotic cell cycle"/>
    <property type="evidence" value="ECO:0007669"/>
    <property type="project" value="UniProtKB-ARBA"/>
</dbReference>
<proteinExistence type="inferred from homology"/>
<feature type="domain" description="Tyrosine-protein phosphatase" evidence="18">
    <location>
        <begin position="231"/>
        <end position="393"/>
    </location>
</feature>
<dbReference type="SUPFAM" id="SSF52799">
    <property type="entry name" value="(Phosphotyrosine protein) phosphatases II"/>
    <property type="match status" value="2"/>
</dbReference>
<evidence type="ECO:0000256" key="6">
    <source>
        <dbReference type="ARBA" id="ARBA00022490"/>
    </source>
</evidence>
<dbReference type="EC" id="3.1.3.48" evidence="5"/>
<keyword evidence="21" id="KW-1185">Reference proteome</keyword>
<comment type="subcellular location">
    <subcellularLocation>
        <location evidence="2">Cytoplasm</location>
    </subcellularLocation>
    <subcellularLocation>
        <location evidence="1">Nucleus</location>
    </subcellularLocation>
</comment>
<organism evidence="20 21">
    <name type="scientific">Fonsecaea monophora</name>
    <dbReference type="NCBI Taxonomy" id="254056"/>
    <lineage>
        <taxon>Eukaryota</taxon>
        <taxon>Fungi</taxon>
        <taxon>Dikarya</taxon>
        <taxon>Ascomycota</taxon>
        <taxon>Pezizomycotina</taxon>
        <taxon>Eurotiomycetes</taxon>
        <taxon>Chaetothyriomycetidae</taxon>
        <taxon>Chaetothyriales</taxon>
        <taxon>Herpotrichiellaceae</taxon>
        <taxon>Fonsecaea</taxon>
    </lineage>
</organism>
<dbReference type="InterPro" id="IPR044506">
    <property type="entry name" value="CDC14_C"/>
</dbReference>
<gene>
    <name evidence="20" type="ORF">AYO21_05183</name>
</gene>
<dbReference type="GO" id="GO:0005730">
    <property type="term" value="C:nucleolus"/>
    <property type="evidence" value="ECO:0007669"/>
    <property type="project" value="UniProtKB-ARBA"/>
</dbReference>
<reference evidence="20 21" key="1">
    <citation type="submission" date="2016-03" db="EMBL/GenBank/DDBJ databases">
        <title>Draft genome sequence of the Fonsecaea monophora CBS 269.37.</title>
        <authorList>
            <person name="Bombassaro A."/>
            <person name="Vinicius W.A."/>
            <person name="De Hoog S."/>
            <person name="Sun J."/>
            <person name="Souza E.M."/>
            <person name="Raittz R.T."/>
            <person name="Costa F."/>
            <person name="Leao A.C."/>
            <person name="Tadra-Sfeir M.Z."/>
            <person name="Baura V."/>
            <person name="Balsanelli E."/>
            <person name="Pedrosa F.O."/>
            <person name="Moreno L.F."/>
            <person name="Steffens M.B."/>
            <person name="Xi L."/>
            <person name="Bocca A.L."/>
            <person name="Felipe M.S."/>
            <person name="Teixeira M."/>
            <person name="Telles Filho F.Q."/>
            <person name="Azevedo C.M."/>
            <person name="Gomes R."/>
            <person name="Vicente V.A."/>
        </authorList>
    </citation>
    <scope>NUCLEOTIDE SEQUENCE [LARGE SCALE GENOMIC DNA]</scope>
    <source>
        <strain evidence="20 21">CBS 269.37</strain>
    </source>
</reference>
<feature type="region of interest" description="Disordered" evidence="17">
    <location>
        <begin position="36"/>
        <end position="60"/>
    </location>
</feature>
<evidence type="ECO:0000256" key="10">
    <source>
        <dbReference type="ARBA" id="ARBA00022801"/>
    </source>
</evidence>
<comment type="caution">
    <text evidence="20">The sequence shown here is derived from an EMBL/GenBank/DDBJ whole genome shotgun (WGS) entry which is preliminary data.</text>
</comment>
<evidence type="ECO:0000256" key="1">
    <source>
        <dbReference type="ARBA" id="ARBA00004123"/>
    </source>
</evidence>
<dbReference type="GO" id="GO:0032954">
    <property type="term" value="P:regulation of cytokinetic process"/>
    <property type="evidence" value="ECO:0007669"/>
    <property type="project" value="UniProtKB-ARBA"/>
</dbReference>
<evidence type="ECO:0000256" key="12">
    <source>
        <dbReference type="ARBA" id="ARBA00022980"/>
    </source>
</evidence>
<feature type="compositionally biased region" description="Polar residues" evidence="17">
    <location>
        <begin position="477"/>
        <end position="489"/>
    </location>
</feature>
<evidence type="ECO:0000259" key="18">
    <source>
        <dbReference type="PROSITE" id="PS50054"/>
    </source>
</evidence>
<evidence type="ECO:0000256" key="5">
    <source>
        <dbReference type="ARBA" id="ARBA00013064"/>
    </source>
</evidence>
<keyword evidence="7" id="KW-0597">Phosphoprotein</keyword>
<dbReference type="InterPro" id="IPR020422">
    <property type="entry name" value="TYR_PHOSPHATASE_DUAL_dom"/>
</dbReference>
<sequence>MAPSLVHPASYGQVIEYIQDRLYLASYIHAPNEHTPFPYPTQVKKSPQKKSSKAQSGPVPAALRPPPVYFTIDDTLLYNAFHADFGPLHIGHLYRFAVQFHEILGDPANNDKAVVFWSRADARSRANAACLVACYMVLIQAWPPHLALAPIAQADPPYMPFRDAGYSQADFILNIQDVVYGVWKAKEENLCQLKEFNLEEYERFERVDQGDFNWICPQFVAFASPQSEPTTPIPISSPAYATLPSCIPEVQRARIPLPFKNVLAHFVQRDVGLVVRLNSELYCPTYFTALGIQHIDMIFEDGTCPALPIVRKFIKLAHDTIARSKAIAVHCKAGLGRTGCLIGAYLIYRHGFTANEVISFMRFMRPGMVVGPQQHWLHLNQGQFREWYLEDQWKAKMELNKPSTPRVMTAKTPIRISGAAQTATPDRSSTQRTALGEIDGNDVSTAGAYQDENLPAPTPGQPRKYARMDPRSHPYARSSSGTVRINGNKSESEVATVETHRVSTNGAESEEELILQRAASRRSHSKSPGSKGKARSVSYTTTTTTMTKTFDVGDTMGIYEDDGDINFQIEDTNAIWDELAQEQENLKLSTMSEKNPPGTARPKTPRSASGMGTMGVPKTRSLRESPRRSGVEDKMKARGTAQKVASKGKAGAKGGKVTNKYTINCSQPVSDKIFDLSAFEKFLHERIKVEGRTGNLGDNVTINQVGDGKIEVITHIPFSGRYLKYLTKKFLKKQQLRDWLRVVSTSRGVYELRFFNVVNDEGDEDED</sequence>
<dbReference type="EMBL" id="LVKK01000032">
    <property type="protein sequence ID" value="OAG40482.1"/>
    <property type="molecule type" value="Genomic_DNA"/>
</dbReference>
<dbReference type="InterPro" id="IPR029021">
    <property type="entry name" value="Prot-tyrosine_phosphatase-like"/>
</dbReference>
<evidence type="ECO:0000313" key="21">
    <source>
        <dbReference type="Proteomes" id="UP000077002"/>
    </source>
</evidence>
<dbReference type="CDD" id="cd17657">
    <property type="entry name" value="CDC14_N"/>
    <property type="match status" value="1"/>
</dbReference>
<keyword evidence="11" id="KW-0904">Protein phosphatase</keyword>
<dbReference type="RefSeq" id="XP_022512434.1">
    <property type="nucleotide sequence ID" value="XM_022655153.1"/>
</dbReference>
<dbReference type="Gene3D" id="3.90.190.10">
    <property type="entry name" value="Protein tyrosine phosphatase superfamily"/>
    <property type="match status" value="2"/>
</dbReference>
<dbReference type="GO" id="GO:0003735">
    <property type="term" value="F:structural constituent of ribosome"/>
    <property type="evidence" value="ECO:0007669"/>
    <property type="project" value="InterPro"/>
</dbReference>
<dbReference type="InterPro" id="IPR000340">
    <property type="entry name" value="Dual-sp_phosphatase_cat-dom"/>
</dbReference>
<dbReference type="Gene3D" id="3.30.1360.210">
    <property type="match status" value="1"/>
</dbReference>
<evidence type="ECO:0000256" key="14">
    <source>
        <dbReference type="ARBA" id="ARBA00023254"/>
    </source>
</evidence>
<dbReference type="GO" id="GO:0005840">
    <property type="term" value="C:ribosome"/>
    <property type="evidence" value="ECO:0007669"/>
    <property type="project" value="UniProtKB-KW"/>
</dbReference>
<dbReference type="GO" id="GO:0005737">
    <property type="term" value="C:cytoplasm"/>
    <property type="evidence" value="ECO:0007669"/>
    <property type="project" value="UniProtKB-SubCell"/>
</dbReference>
<dbReference type="GO" id="GO:1990904">
    <property type="term" value="C:ribonucleoprotein complex"/>
    <property type="evidence" value="ECO:0007669"/>
    <property type="project" value="UniProtKB-KW"/>
</dbReference>
<evidence type="ECO:0000256" key="9">
    <source>
        <dbReference type="ARBA" id="ARBA00022776"/>
    </source>
</evidence>
<feature type="compositionally biased region" description="Polar residues" evidence="17">
    <location>
        <begin position="419"/>
        <end position="433"/>
    </location>
</feature>
<evidence type="ECO:0000256" key="17">
    <source>
        <dbReference type="SAM" id="MobiDB-lite"/>
    </source>
</evidence>
<evidence type="ECO:0000256" key="4">
    <source>
        <dbReference type="ARBA" id="ARBA00007817"/>
    </source>
</evidence>
<comment type="similarity">
    <text evidence="4">Belongs to the eukaryotic ribosomal protein eL22 family.</text>
</comment>
<dbReference type="SMART" id="SM00195">
    <property type="entry name" value="DSPc"/>
    <property type="match status" value="1"/>
</dbReference>
<dbReference type="GeneID" id="34600350"/>
<keyword evidence="9" id="KW-0498">Mitosis</keyword>
<dbReference type="GO" id="GO:0007096">
    <property type="term" value="P:regulation of exit from mitosis"/>
    <property type="evidence" value="ECO:0007669"/>
    <property type="project" value="UniProtKB-ARBA"/>
</dbReference>
<feature type="domain" description="Tyrosine specific protein phosphatases" evidence="19">
    <location>
        <begin position="311"/>
        <end position="376"/>
    </location>
</feature>
<evidence type="ECO:0000256" key="3">
    <source>
        <dbReference type="ARBA" id="ARBA00007315"/>
    </source>
</evidence>
<dbReference type="Pfam" id="PF00782">
    <property type="entry name" value="DSPc"/>
    <property type="match status" value="1"/>
</dbReference>
<dbReference type="InterPro" id="IPR029260">
    <property type="entry name" value="DSPn"/>
</dbReference>
<evidence type="ECO:0000256" key="2">
    <source>
        <dbReference type="ARBA" id="ARBA00004496"/>
    </source>
</evidence>
<dbReference type="SMART" id="SM00404">
    <property type="entry name" value="PTPc_motif"/>
    <property type="match status" value="1"/>
</dbReference>
<dbReference type="Pfam" id="PF01776">
    <property type="entry name" value="Ribosomal_L22e"/>
    <property type="match status" value="1"/>
</dbReference>
<keyword evidence="8" id="KW-0132">Cell division</keyword>
<dbReference type="InterPro" id="IPR000387">
    <property type="entry name" value="Tyr_Pase_dom"/>
</dbReference>
<keyword evidence="10" id="KW-0378">Hydrolase</keyword>
<keyword evidence="16" id="KW-0131">Cell cycle</keyword>
<keyword evidence="12" id="KW-0689">Ribosomal protein</keyword>
<dbReference type="GO" id="GO:0051321">
    <property type="term" value="P:meiotic cell cycle"/>
    <property type="evidence" value="ECO:0007669"/>
    <property type="project" value="UniProtKB-KW"/>
</dbReference>
<evidence type="ECO:0000256" key="11">
    <source>
        <dbReference type="ARBA" id="ARBA00022912"/>
    </source>
</evidence>
<dbReference type="InterPro" id="IPR003595">
    <property type="entry name" value="Tyr_Pase_cat"/>
</dbReference>
<dbReference type="PANTHER" id="PTHR23339">
    <property type="entry name" value="TYROSINE SPECIFIC PROTEIN PHOSPHATASE AND DUAL SPECIFICITY PROTEIN PHOSPHATASE"/>
    <property type="match status" value="1"/>
</dbReference>
<protein>
    <recommendedName>
        <fullName evidence="5">protein-tyrosine-phosphatase</fullName>
        <ecNumber evidence="5">3.1.3.48</ecNumber>
    </recommendedName>
</protein>
<dbReference type="InterPro" id="IPR038526">
    <property type="entry name" value="Ribosomal_eL22_sf"/>
</dbReference>
<dbReference type="PROSITE" id="PS50054">
    <property type="entry name" value="TYR_PHOSPHATASE_DUAL"/>
    <property type="match status" value="1"/>
</dbReference>
<dbReference type="InterPro" id="IPR002671">
    <property type="entry name" value="Ribosomal_eL22"/>
</dbReference>
<dbReference type="PROSITE" id="PS00383">
    <property type="entry name" value="TYR_PHOSPHATASE_1"/>
    <property type="match status" value="1"/>
</dbReference>
<dbReference type="GO" id="GO:0033554">
    <property type="term" value="P:cellular response to stress"/>
    <property type="evidence" value="ECO:0007669"/>
    <property type="project" value="UniProtKB-ARBA"/>
</dbReference>
<keyword evidence="15" id="KW-0687">Ribonucleoprotein</keyword>
<dbReference type="OrthoDB" id="5632at2759"/>
<feature type="compositionally biased region" description="Basic and acidic residues" evidence="17">
    <location>
        <begin position="621"/>
        <end position="636"/>
    </location>
</feature>
<dbReference type="FunFam" id="3.90.190.10:FF:000038">
    <property type="entry name" value="Tyrosine-protein phosphatase CDC14"/>
    <property type="match status" value="1"/>
</dbReference>
<dbReference type="GO" id="GO:0004725">
    <property type="term" value="F:protein tyrosine phosphatase activity"/>
    <property type="evidence" value="ECO:0007669"/>
    <property type="project" value="UniProtKB-EC"/>
</dbReference>
<dbReference type="GO" id="GO:0006412">
    <property type="term" value="P:translation"/>
    <property type="evidence" value="ECO:0007669"/>
    <property type="project" value="InterPro"/>
</dbReference>
<dbReference type="AlphaFoldDB" id="A0A177FAM8"/>
<evidence type="ECO:0000256" key="7">
    <source>
        <dbReference type="ARBA" id="ARBA00022553"/>
    </source>
</evidence>
<dbReference type="PROSITE" id="PS50056">
    <property type="entry name" value="TYR_PHOSPHATASE_2"/>
    <property type="match status" value="1"/>
</dbReference>
<evidence type="ECO:0000259" key="19">
    <source>
        <dbReference type="PROSITE" id="PS50056"/>
    </source>
</evidence>
<evidence type="ECO:0000313" key="20">
    <source>
        <dbReference type="EMBL" id="OAG40482.1"/>
    </source>
</evidence>
<dbReference type="Proteomes" id="UP000077002">
    <property type="component" value="Unassembled WGS sequence"/>
</dbReference>
<dbReference type="Pfam" id="PF14671">
    <property type="entry name" value="DSPn"/>
    <property type="match status" value="1"/>
</dbReference>
<evidence type="ECO:0000256" key="8">
    <source>
        <dbReference type="ARBA" id="ARBA00022618"/>
    </source>
</evidence>
<keyword evidence="13" id="KW-0539">Nucleus</keyword>
<dbReference type="InterPro" id="IPR016130">
    <property type="entry name" value="Tyr_Pase_AS"/>
</dbReference>